<evidence type="ECO:0000256" key="2">
    <source>
        <dbReference type="ARBA" id="ARBA00022670"/>
    </source>
</evidence>
<dbReference type="InterPro" id="IPR015500">
    <property type="entry name" value="Peptidase_S8_subtilisin-rel"/>
</dbReference>
<dbReference type="PANTHER" id="PTHR43806">
    <property type="entry name" value="PEPTIDASE S8"/>
    <property type="match status" value="1"/>
</dbReference>
<dbReference type="Gene3D" id="3.40.50.200">
    <property type="entry name" value="Peptidase S8/S53 domain"/>
    <property type="match status" value="1"/>
</dbReference>
<dbReference type="PANTHER" id="PTHR43806:SF11">
    <property type="entry name" value="CEREVISIN-RELATED"/>
    <property type="match status" value="1"/>
</dbReference>
<keyword evidence="3" id="KW-0378">Hydrolase</keyword>
<evidence type="ECO:0000256" key="5">
    <source>
        <dbReference type="PROSITE-ProRule" id="PRU01240"/>
    </source>
</evidence>
<feature type="domain" description="Peptidase S8/S53" evidence="7">
    <location>
        <begin position="198"/>
        <end position="446"/>
    </location>
</feature>
<evidence type="ECO:0000256" key="3">
    <source>
        <dbReference type="ARBA" id="ARBA00022801"/>
    </source>
</evidence>
<proteinExistence type="inferred from homology"/>
<dbReference type="InterPro" id="IPR050131">
    <property type="entry name" value="Peptidase_S8_subtilisin-like"/>
</dbReference>
<name>A0A4V3CVV9_9HYPH</name>
<dbReference type="GO" id="GO:0006508">
    <property type="term" value="P:proteolysis"/>
    <property type="evidence" value="ECO:0007669"/>
    <property type="project" value="UniProtKB-KW"/>
</dbReference>
<keyword evidence="2 8" id="KW-0645">Protease</keyword>
<keyword evidence="9" id="KW-1185">Reference proteome</keyword>
<accession>A0A4V3CVV9</accession>
<keyword evidence="4" id="KW-0720">Serine protease</keyword>
<evidence type="ECO:0000256" key="6">
    <source>
        <dbReference type="SAM" id="SignalP"/>
    </source>
</evidence>
<dbReference type="OrthoDB" id="9790784at2"/>
<evidence type="ECO:0000259" key="7">
    <source>
        <dbReference type="Pfam" id="PF00082"/>
    </source>
</evidence>
<evidence type="ECO:0000313" key="8">
    <source>
        <dbReference type="EMBL" id="TDP83968.1"/>
    </source>
</evidence>
<comment type="caution">
    <text evidence="8">The sequence shown here is derived from an EMBL/GenBank/DDBJ whole genome shotgun (WGS) entry which is preliminary data.</text>
</comment>
<feature type="chain" id="PRO_5020184038" evidence="6">
    <location>
        <begin position="26"/>
        <end position="473"/>
    </location>
</feature>
<keyword evidence="6" id="KW-0732">Signal</keyword>
<evidence type="ECO:0000256" key="1">
    <source>
        <dbReference type="ARBA" id="ARBA00011073"/>
    </source>
</evidence>
<sequence length="473" mass="48136">MHSSLRAIAVAAVLAFCAGAAPALAGDAAPATVTLKFSEGTALRIRQGAVVSAAPQAAATAGAVGGAFSAAGVDLSSARRLIDRPEAEIDAERGAVAATTAEAVPDLNLFYVVPVPPGTTAAAFAARLRALPGVESAEPSATPAPPPVDLSPKTPSLVSKQGYRAVPPKGVGVLDPAKYPGSRGTGVTLIDVEYSWQYNHEDLELKSSINIDTGATASDPFSDTDHGTAVLGEIFGRSNAYGVTGLATGVAVKVAPANTTQFGYNPARAISLATGKLKAGDVLVIEQQYPACGLSDYGPLEWLPEVFAAVKIATQKGIVVVEAAGNGNVNLDAAGCQGRFDRKVRNSGAIIVGAGSSAGRAKMWFSSHGARVDVQGWGENVYTTGYGDVFAPDVRQLYTATFGGTSSATPIVAGVVAQIQGALKGRGLKPATPAEMRAALVATGTPQSDPRNGRIGPLPATEKALQRILANRS</sequence>
<comment type="similarity">
    <text evidence="1 5">Belongs to the peptidase S8 family.</text>
</comment>
<dbReference type="InterPro" id="IPR036852">
    <property type="entry name" value="Peptidase_S8/S53_dom_sf"/>
</dbReference>
<dbReference type="PROSITE" id="PS51892">
    <property type="entry name" value="SUBTILASE"/>
    <property type="match status" value="1"/>
</dbReference>
<dbReference type="AlphaFoldDB" id="A0A4V3CVV9"/>
<dbReference type="Proteomes" id="UP000294547">
    <property type="component" value="Unassembled WGS sequence"/>
</dbReference>
<dbReference type="Pfam" id="PF00082">
    <property type="entry name" value="Peptidase_S8"/>
    <property type="match status" value="1"/>
</dbReference>
<dbReference type="PROSITE" id="PS00138">
    <property type="entry name" value="SUBTILASE_SER"/>
    <property type="match status" value="1"/>
</dbReference>
<evidence type="ECO:0000256" key="4">
    <source>
        <dbReference type="ARBA" id="ARBA00022825"/>
    </source>
</evidence>
<evidence type="ECO:0000313" key="9">
    <source>
        <dbReference type="Proteomes" id="UP000294547"/>
    </source>
</evidence>
<reference evidence="8 9" key="1">
    <citation type="submission" date="2019-03" db="EMBL/GenBank/DDBJ databases">
        <title>Genomic Encyclopedia of Type Strains, Phase IV (KMG-IV): sequencing the most valuable type-strain genomes for metagenomic binning, comparative biology and taxonomic classification.</title>
        <authorList>
            <person name="Goeker M."/>
        </authorList>
    </citation>
    <scope>NUCLEOTIDE SEQUENCE [LARGE SCALE GENOMIC DNA]</scope>
    <source>
        <strain evidence="8 9">DSM 102969</strain>
    </source>
</reference>
<dbReference type="EMBL" id="SNXY01000008">
    <property type="protein sequence ID" value="TDP83968.1"/>
    <property type="molecule type" value="Genomic_DNA"/>
</dbReference>
<dbReference type="InterPro" id="IPR000209">
    <property type="entry name" value="Peptidase_S8/S53_dom"/>
</dbReference>
<feature type="signal peptide" evidence="6">
    <location>
        <begin position="1"/>
        <end position="25"/>
    </location>
</feature>
<gene>
    <name evidence="8" type="ORF">EDD54_2569</name>
</gene>
<comment type="caution">
    <text evidence="5">Lacks conserved residue(s) required for the propagation of feature annotation.</text>
</comment>
<dbReference type="InterPro" id="IPR023828">
    <property type="entry name" value="Peptidase_S8_Ser-AS"/>
</dbReference>
<dbReference type="GO" id="GO:0004252">
    <property type="term" value="F:serine-type endopeptidase activity"/>
    <property type="evidence" value="ECO:0007669"/>
    <property type="project" value="InterPro"/>
</dbReference>
<dbReference type="SUPFAM" id="SSF52743">
    <property type="entry name" value="Subtilisin-like"/>
    <property type="match status" value="1"/>
</dbReference>
<dbReference type="PRINTS" id="PR00723">
    <property type="entry name" value="SUBTILISIN"/>
</dbReference>
<organism evidence="8 9">
    <name type="scientific">Oharaeibacter diazotrophicus</name>
    <dbReference type="NCBI Taxonomy" id="1920512"/>
    <lineage>
        <taxon>Bacteria</taxon>
        <taxon>Pseudomonadati</taxon>
        <taxon>Pseudomonadota</taxon>
        <taxon>Alphaproteobacteria</taxon>
        <taxon>Hyphomicrobiales</taxon>
        <taxon>Pleomorphomonadaceae</taxon>
        <taxon>Oharaeibacter</taxon>
    </lineage>
</organism>
<protein>
    <submittedName>
        <fullName evidence="8">Subtilisin family serine protease</fullName>
    </submittedName>
</protein>
<dbReference type="RefSeq" id="WP_126539731.1">
    <property type="nucleotide sequence ID" value="NZ_BSPM01000002.1"/>
</dbReference>